<accession>A0A4C1VL03</accession>
<evidence type="ECO:0000313" key="3">
    <source>
        <dbReference type="Proteomes" id="UP000299102"/>
    </source>
</evidence>
<feature type="region of interest" description="Disordered" evidence="1">
    <location>
        <begin position="103"/>
        <end position="129"/>
    </location>
</feature>
<sequence>MYITTRLKYATIIDNTQERRRDHNNILKPDRDSSALTKDSLGRRTGAPRRRSENYSMIGLMRCYRGVARRARYRKRDAREANLSVGPSSSFDEWSPIHSCAGARGPLGDKKRRNCPHASSHTNRVLACK</sequence>
<feature type="region of interest" description="Disordered" evidence="1">
    <location>
        <begin position="20"/>
        <end position="52"/>
    </location>
</feature>
<dbReference type="EMBL" id="BGZK01000361">
    <property type="protein sequence ID" value="GBP39180.1"/>
    <property type="molecule type" value="Genomic_DNA"/>
</dbReference>
<name>A0A4C1VL03_EUMVA</name>
<keyword evidence="3" id="KW-1185">Reference proteome</keyword>
<reference evidence="2 3" key="1">
    <citation type="journal article" date="2019" name="Commun. Biol.">
        <title>The bagworm genome reveals a unique fibroin gene that provides high tensile strength.</title>
        <authorList>
            <person name="Kono N."/>
            <person name="Nakamura H."/>
            <person name="Ohtoshi R."/>
            <person name="Tomita M."/>
            <person name="Numata K."/>
            <person name="Arakawa K."/>
        </authorList>
    </citation>
    <scope>NUCLEOTIDE SEQUENCE [LARGE SCALE GENOMIC DNA]</scope>
</reference>
<evidence type="ECO:0000313" key="2">
    <source>
        <dbReference type="EMBL" id="GBP39180.1"/>
    </source>
</evidence>
<dbReference type="AlphaFoldDB" id="A0A4C1VL03"/>
<proteinExistence type="predicted"/>
<evidence type="ECO:0000256" key="1">
    <source>
        <dbReference type="SAM" id="MobiDB-lite"/>
    </source>
</evidence>
<gene>
    <name evidence="2" type="ORF">EVAR_26966_1</name>
</gene>
<protein>
    <submittedName>
        <fullName evidence="2">Uncharacterized protein</fullName>
    </submittedName>
</protein>
<organism evidence="2 3">
    <name type="scientific">Eumeta variegata</name>
    <name type="common">Bagworm moth</name>
    <name type="synonym">Eumeta japonica</name>
    <dbReference type="NCBI Taxonomy" id="151549"/>
    <lineage>
        <taxon>Eukaryota</taxon>
        <taxon>Metazoa</taxon>
        <taxon>Ecdysozoa</taxon>
        <taxon>Arthropoda</taxon>
        <taxon>Hexapoda</taxon>
        <taxon>Insecta</taxon>
        <taxon>Pterygota</taxon>
        <taxon>Neoptera</taxon>
        <taxon>Endopterygota</taxon>
        <taxon>Lepidoptera</taxon>
        <taxon>Glossata</taxon>
        <taxon>Ditrysia</taxon>
        <taxon>Tineoidea</taxon>
        <taxon>Psychidae</taxon>
        <taxon>Oiketicinae</taxon>
        <taxon>Eumeta</taxon>
    </lineage>
</organism>
<feature type="compositionally biased region" description="Basic and acidic residues" evidence="1">
    <location>
        <begin position="20"/>
        <end position="33"/>
    </location>
</feature>
<dbReference type="Proteomes" id="UP000299102">
    <property type="component" value="Unassembled WGS sequence"/>
</dbReference>
<comment type="caution">
    <text evidence="2">The sequence shown here is derived from an EMBL/GenBank/DDBJ whole genome shotgun (WGS) entry which is preliminary data.</text>
</comment>